<evidence type="ECO:0000313" key="2">
    <source>
        <dbReference type="Proteomes" id="UP000887013"/>
    </source>
</evidence>
<protein>
    <submittedName>
        <fullName evidence="1">Retrovirus-related Pol polyprotein from transposon opus</fullName>
    </submittedName>
</protein>
<dbReference type="PANTHER" id="PTHR46888:SF1">
    <property type="entry name" value="RIBONUCLEASE H"/>
    <property type="match status" value="1"/>
</dbReference>
<evidence type="ECO:0000313" key="1">
    <source>
        <dbReference type="EMBL" id="GFS90572.1"/>
    </source>
</evidence>
<dbReference type="EMBL" id="BMAW01053325">
    <property type="protein sequence ID" value="GFS90572.1"/>
    <property type="molecule type" value="Genomic_DNA"/>
</dbReference>
<keyword evidence="2" id="KW-1185">Reference proteome</keyword>
<reference evidence="1" key="1">
    <citation type="submission" date="2020-08" db="EMBL/GenBank/DDBJ databases">
        <title>Multicomponent nature underlies the extraordinary mechanical properties of spider dragline silk.</title>
        <authorList>
            <person name="Kono N."/>
            <person name="Nakamura H."/>
            <person name="Mori M."/>
            <person name="Yoshida Y."/>
            <person name="Ohtoshi R."/>
            <person name="Malay A.D."/>
            <person name="Moran D.A.P."/>
            <person name="Tomita M."/>
            <person name="Numata K."/>
            <person name="Arakawa K."/>
        </authorList>
    </citation>
    <scope>NUCLEOTIDE SEQUENCE</scope>
</reference>
<dbReference type="PANTHER" id="PTHR46888">
    <property type="entry name" value="ZINC KNUCKLE DOMAINCONTAINING PROTEIN-RELATED"/>
    <property type="match status" value="1"/>
</dbReference>
<sequence length="118" mass="13806">MIYLSLFKRQAKIANVDVKDWISCILTLLPSDIVQLISRASKEKFSDNECIKTILLKRFKVNPESFRKKFVLHQEMAENSWMDICYEITNYFVEWIGGLVITDFEGLKNLIITAQLKN</sequence>
<dbReference type="AlphaFoldDB" id="A0A8X6N2W6"/>
<dbReference type="Proteomes" id="UP000887013">
    <property type="component" value="Unassembled WGS sequence"/>
</dbReference>
<gene>
    <name evidence="1" type="primary">X975_19749</name>
    <name evidence="1" type="ORF">NPIL_226361</name>
</gene>
<accession>A0A8X6N2W6</accession>
<organism evidence="1 2">
    <name type="scientific">Nephila pilipes</name>
    <name type="common">Giant wood spider</name>
    <name type="synonym">Nephila maculata</name>
    <dbReference type="NCBI Taxonomy" id="299642"/>
    <lineage>
        <taxon>Eukaryota</taxon>
        <taxon>Metazoa</taxon>
        <taxon>Ecdysozoa</taxon>
        <taxon>Arthropoda</taxon>
        <taxon>Chelicerata</taxon>
        <taxon>Arachnida</taxon>
        <taxon>Araneae</taxon>
        <taxon>Araneomorphae</taxon>
        <taxon>Entelegynae</taxon>
        <taxon>Araneoidea</taxon>
        <taxon>Nephilidae</taxon>
        <taxon>Nephila</taxon>
    </lineage>
</organism>
<comment type="caution">
    <text evidence="1">The sequence shown here is derived from an EMBL/GenBank/DDBJ whole genome shotgun (WGS) entry which is preliminary data.</text>
</comment>
<name>A0A8X6N2W6_NEPPI</name>
<proteinExistence type="predicted"/>
<dbReference type="OrthoDB" id="6435150at2759"/>